<feature type="binding site" evidence="9">
    <location>
        <position position="127"/>
    </location>
    <ligand>
        <name>Zn(2+)</name>
        <dbReference type="ChEBI" id="CHEBI:29105"/>
        <note>catalytic</note>
    </ligand>
</feature>
<dbReference type="CDD" id="cd14817">
    <property type="entry name" value="D-Ala-D-Ala_dipeptidase_VanX"/>
    <property type="match status" value="1"/>
</dbReference>
<evidence type="ECO:0000313" key="12">
    <source>
        <dbReference type="Proteomes" id="UP000031258"/>
    </source>
</evidence>
<dbReference type="PANTHER" id="PTHR43126:SF1">
    <property type="entry name" value="D-ALANYL-D-ALANINE DIPEPTIDASE"/>
    <property type="match status" value="1"/>
</dbReference>
<dbReference type="PIRSF" id="PIRSF026671">
    <property type="entry name" value="AA_dipeptidase"/>
    <property type="match status" value="1"/>
</dbReference>
<evidence type="ECO:0000256" key="3">
    <source>
        <dbReference type="ARBA" id="ARBA00022723"/>
    </source>
</evidence>
<evidence type="ECO:0000313" key="11">
    <source>
        <dbReference type="EMBL" id="KIE05890.1"/>
    </source>
</evidence>
<feature type="site" description="Transition state stabilizer" evidence="9">
    <location>
        <position position="82"/>
    </location>
</feature>
<dbReference type="GO" id="GO:0071555">
    <property type="term" value="P:cell wall organization"/>
    <property type="evidence" value="ECO:0007669"/>
    <property type="project" value="UniProtKB-KW"/>
</dbReference>
<dbReference type="RefSeq" id="WP_039455131.1">
    <property type="nucleotide sequence ID" value="NZ_JSWE01000058.1"/>
</dbReference>
<dbReference type="InterPro" id="IPR009045">
    <property type="entry name" value="Zn_M74/Hedgehog-like"/>
</dbReference>
<dbReference type="GO" id="GO:0008270">
    <property type="term" value="F:zinc ion binding"/>
    <property type="evidence" value="ECO:0007669"/>
    <property type="project" value="UniProtKB-UniRule"/>
</dbReference>
<evidence type="ECO:0000256" key="9">
    <source>
        <dbReference type="HAMAP-Rule" id="MF_01924"/>
    </source>
</evidence>
<dbReference type="Gene3D" id="3.30.1380.10">
    <property type="match status" value="1"/>
</dbReference>
<dbReference type="STRING" id="86105.NF27_CG00700"/>
<feature type="binding site" evidence="9">
    <location>
        <position position="195"/>
    </location>
    <ligand>
        <name>Zn(2+)</name>
        <dbReference type="ChEBI" id="CHEBI:29105"/>
        <note>catalytic</note>
    </ligand>
</feature>
<keyword evidence="3 9" id="KW-0479">Metal-binding</keyword>
<keyword evidence="5 9" id="KW-0862">Zinc</keyword>
<dbReference type="AlphaFoldDB" id="A0A0C1R0P5"/>
<dbReference type="Proteomes" id="UP000031258">
    <property type="component" value="Unassembled WGS sequence"/>
</dbReference>
<dbReference type="PANTHER" id="PTHR43126">
    <property type="entry name" value="D-ALANYL-D-ALANINE DIPEPTIDASE"/>
    <property type="match status" value="1"/>
</dbReference>
<keyword evidence="6 9" id="KW-0224">Dipeptidase</keyword>
<dbReference type="GO" id="GO:0006508">
    <property type="term" value="P:proteolysis"/>
    <property type="evidence" value="ECO:0007669"/>
    <property type="project" value="UniProtKB-KW"/>
</dbReference>
<evidence type="ECO:0000256" key="4">
    <source>
        <dbReference type="ARBA" id="ARBA00022801"/>
    </source>
</evidence>
<dbReference type="GO" id="GO:0008237">
    <property type="term" value="F:metallopeptidase activity"/>
    <property type="evidence" value="ECO:0007669"/>
    <property type="project" value="UniProtKB-KW"/>
</dbReference>
<evidence type="ECO:0000256" key="8">
    <source>
        <dbReference type="ARBA" id="ARBA00023316"/>
    </source>
</evidence>
<dbReference type="EMBL" id="JSWE01000058">
    <property type="protein sequence ID" value="KIE05890.1"/>
    <property type="molecule type" value="Genomic_DNA"/>
</dbReference>
<proteinExistence type="inferred from homology"/>
<dbReference type="EC" id="3.4.13.22" evidence="9 10"/>
<feature type="binding site" evidence="9">
    <location>
        <position position="134"/>
    </location>
    <ligand>
        <name>Zn(2+)</name>
        <dbReference type="ChEBI" id="CHEBI:29105"/>
        <note>catalytic</note>
    </ligand>
</feature>
<comment type="similarity">
    <text evidence="9 10">Belongs to the peptidase M15D family.</text>
</comment>
<dbReference type="OrthoDB" id="9801430at2"/>
<comment type="cofactor">
    <cofactor evidence="9">
        <name>Zn(2+)</name>
        <dbReference type="ChEBI" id="CHEBI:29105"/>
    </cofactor>
    <text evidence="9">Binds 1 zinc ion per subunit.</text>
</comment>
<comment type="caution">
    <text evidence="11">The sequence shown here is derived from an EMBL/GenBank/DDBJ whole genome shotgun (WGS) entry which is preliminary data.</text>
</comment>
<keyword evidence="7 9" id="KW-0482">Metalloprotease</keyword>
<evidence type="ECO:0000256" key="2">
    <source>
        <dbReference type="ARBA" id="ARBA00022670"/>
    </source>
</evidence>
<feature type="active site" description="Proton donor/acceptor" evidence="9">
    <location>
        <position position="192"/>
    </location>
</feature>
<keyword evidence="4 9" id="KW-0378">Hydrolase</keyword>
<organism evidence="11 12">
    <name type="scientific">Candidatus Jidaibacter acanthamoebae</name>
    <dbReference type="NCBI Taxonomy" id="86105"/>
    <lineage>
        <taxon>Bacteria</taxon>
        <taxon>Pseudomonadati</taxon>
        <taxon>Pseudomonadota</taxon>
        <taxon>Alphaproteobacteria</taxon>
        <taxon>Rickettsiales</taxon>
        <taxon>Candidatus Midichloriaceae</taxon>
        <taxon>Candidatus Jidaibacter</taxon>
    </lineage>
</organism>
<keyword evidence="8 10" id="KW-0961">Cell wall biogenesis/degradation</keyword>
<protein>
    <recommendedName>
        <fullName evidence="9 10">D-alanyl-D-alanine dipeptidase</fullName>
        <shortName evidence="9 10">D-Ala-D-Ala dipeptidase</shortName>
        <ecNumber evidence="9 10">3.4.13.22</ecNumber>
    </recommendedName>
</protein>
<reference evidence="11 12" key="1">
    <citation type="submission" date="2014-11" db="EMBL/GenBank/DDBJ databases">
        <title>A Rickettsiales Symbiont of Amoebae With Ancient Features.</title>
        <authorList>
            <person name="Schulz F."/>
            <person name="Martijn J."/>
            <person name="Wascher F."/>
            <person name="Kostanjsek R."/>
            <person name="Ettema T.J."/>
            <person name="Horn M."/>
        </authorList>
    </citation>
    <scope>NUCLEOTIDE SEQUENCE [LARGE SCALE GENOMIC DNA]</scope>
    <source>
        <strain evidence="11 12">UWC36</strain>
    </source>
</reference>
<dbReference type="SUPFAM" id="SSF55166">
    <property type="entry name" value="Hedgehog/DD-peptidase"/>
    <property type="match status" value="1"/>
</dbReference>
<dbReference type="InterPro" id="IPR000755">
    <property type="entry name" value="A_A_dipeptidase"/>
</dbReference>
<evidence type="ECO:0000256" key="7">
    <source>
        <dbReference type="ARBA" id="ARBA00023049"/>
    </source>
</evidence>
<evidence type="ECO:0000256" key="10">
    <source>
        <dbReference type="PIRNR" id="PIRNR026671"/>
    </source>
</evidence>
<comment type="catalytic activity">
    <reaction evidence="1 9 10">
        <text>D-alanyl-D-alanine + H2O = 2 D-alanine</text>
        <dbReference type="Rhea" id="RHEA:20661"/>
        <dbReference type="ChEBI" id="CHEBI:15377"/>
        <dbReference type="ChEBI" id="CHEBI:57416"/>
        <dbReference type="ChEBI" id="CHEBI:57822"/>
        <dbReference type="EC" id="3.4.13.22"/>
    </reaction>
</comment>
<evidence type="ECO:0000256" key="6">
    <source>
        <dbReference type="ARBA" id="ARBA00022997"/>
    </source>
</evidence>
<dbReference type="GO" id="GO:0160237">
    <property type="term" value="F:D-Ala-D-Ala dipeptidase activity"/>
    <property type="evidence" value="ECO:0007669"/>
    <property type="project" value="UniProtKB-EC"/>
</dbReference>
<dbReference type="HAMAP" id="MF_01924">
    <property type="entry name" value="A_A_dipeptidase"/>
    <property type="match status" value="1"/>
</dbReference>
<dbReference type="Pfam" id="PF01427">
    <property type="entry name" value="Peptidase_M15"/>
    <property type="match status" value="1"/>
</dbReference>
<keyword evidence="12" id="KW-1185">Reference proteome</keyword>
<sequence>MLSDLKLSDNILPKGFVYLYEVDDTIEQYIMYAKSDNFTGRVVKGYEREVAICTYQAALALTGVQKELNKFNLGLKVYDIYRPVQACLDFYEWSQDVNDQKMKEKFYPQVDKKDFFDLGYVAKYSGHSRGSTVDLTVITLDEKEELDMGTRVDFIDELSSTQNPDISFEAKKNRLLLRSIMEKYGFENYSKEWWHYSLKNEPFQRKPEDHFDFPVK</sequence>
<evidence type="ECO:0000256" key="5">
    <source>
        <dbReference type="ARBA" id="ARBA00022833"/>
    </source>
</evidence>
<comment type="function">
    <text evidence="9 10">Catalyzes hydrolysis of the D-alanyl-D-alanine dipeptide.</text>
</comment>
<evidence type="ECO:0000256" key="1">
    <source>
        <dbReference type="ARBA" id="ARBA00001362"/>
    </source>
</evidence>
<gene>
    <name evidence="11" type="primary">vanX_2</name>
    <name evidence="9" type="synonym">ddpX</name>
    <name evidence="11" type="ORF">NF27_CG00700</name>
</gene>
<keyword evidence="2 9" id="KW-0645">Protease</keyword>
<accession>A0A0C1R0P5</accession>
<name>A0A0C1R0P5_9RICK</name>